<reference evidence="2 3" key="1">
    <citation type="submission" date="2019-08" db="EMBL/GenBank/DDBJ databases">
        <title>Seonamhaeicola sediminis sp. nov., isolated from marine sediment.</title>
        <authorList>
            <person name="Cao W.R."/>
        </authorList>
    </citation>
    <scope>NUCLEOTIDE SEQUENCE [LARGE SCALE GENOMIC DNA]</scope>
    <source>
        <strain evidence="2 3">B011</strain>
    </source>
</reference>
<name>A0A5D0IMU0_9FLAO</name>
<proteinExistence type="predicted"/>
<dbReference type="AlphaFoldDB" id="A0A5D0IMU0"/>
<keyword evidence="1" id="KW-0812">Transmembrane</keyword>
<keyword evidence="1" id="KW-1133">Transmembrane helix</keyword>
<evidence type="ECO:0000313" key="2">
    <source>
        <dbReference type="EMBL" id="TYA84331.1"/>
    </source>
</evidence>
<dbReference type="Proteomes" id="UP000323930">
    <property type="component" value="Unassembled WGS sequence"/>
</dbReference>
<keyword evidence="3" id="KW-1185">Reference proteome</keyword>
<gene>
    <name evidence="2" type="ORF">FUA24_06705</name>
</gene>
<feature type="transmembrane region" description="Helical" evidence="1">
    <location>
        <begin position="12"/>
        <end position="33"/>
    </location>
</feature>
<feature type="transmembrane region" description="Helical" evidence="1">
    <location>
        <begin position="53"/>
        <end position="73"/>
    </location>
</feature>
<sequence>MTSNIKSSRKIMISASLIWIGFLGAISFMESWLKFRATGVTLEIGLSIGKLVFFALNKVEIFLALVIITAFILSKQSIIKKRNISFLLIIIILIIQSIYLLPQLDYRAEQIIDGFKLAKSYLHLYYVAFEAIKLLLLSSFTHQNFKTL</sequence>
<evidence type="ECO:0000313" key="3">
    <source>
        <dbReference type="Proteomes" id="UP000323930"/>
    </source>
</evidence>
<dbReference type="OrthoDB" id="1098954at2"/>
<evidence type="ECO:0000256" key="1">
    <source>
        <dbReference type="SAM" id="Phobius"/>
    </source>
</evidence>
<dbReference type="EMBL" id="VSDQ01000409">
    <property type="protein sequence ID" value="TYA84331.1"/>
    <property type="molecule type" value="Genomic_DNA"/>
</dbReference>
<accession>A0A5D0IMU0</accession>
<protein>
    <recommendedName>
        <fullName evidence="4">DUF4149 domain-containing protein</fullName>
    </recommendedName>
</protein>
<feature type="transmembrane region" description="Helical" evidence="1">
    <location>
        <begin position="85"/>
        <end position="102"/>
    </location>
</feature>
<evidence type="ECO:0008006" key="4">
    <source>
        <dbReference type="Google" id="ProtNLM"/>
    </source>
</evidence>
<organism evidence="2 3">
    <name type="scientific">Seonamhaeicola marinus</name>
    <dbReference type="NCBI Taxonomy" id="1912246"/>
    <lineage>
        <taxon>Bacteria</taxon>
        <taxon>Pseudomonadati</taxon>
        <taxon>Bacteroidota</taxon>
        <taxon>Flavobacteriia</taxon>
        <taxon>Flavobacteriales</taxon>
        <taxon>Flavobacteriaceae</taxon>
    </lineage>
</organism>
<keyword evidence="1" id="KW-0472">Membrane</keyword>
<comment type="caution">
    <text evidence="2">The sequence shown here is derived from an EMBL/GenBank/DDBJ whole genome shotgun (WGS) entry which is preliminary data.</text>
</comment>
<feature type="transmembrane region" description="Helical" evidence="1">
    <location>
        <begin position="122"/>
        <end position="140"/>
    </location>
</feature>